<feature type="binding site" evidence="6">
    <location>
        <position position="83"/>
    </location>
    <ligand>
        <name>Mg(2+)</name>
        <dbReference type="ChEBI" id="CHEBI:18420"/>
        <label>1</label>
        <note>catalytic</note>
    </ligand>
</feature>
<reference evidence="7 10" key="2">
    <citation type="submission" date="2024-06" db="EMBL/GenBank/DDBJ databases">
        <title>Sequencing the genomes of 1000 actinobacteria strains.</title>
        <authorList>
            <person name="Klenk H.-P."/>
        </authorList>
    </citation>
    <scope>NUCLEOTIDE SEQUENCE [LARGE SCALE GENOMIC DNA]</scope>
    <source>
        <strain evidence="7 10">DSM 44265</strain>
    </source>
</reference>
<gene>
    <name evidence="8" type="ORF">HF989_04985</name>
    <name evidence="7" type="ORF">JOF50_000822</name>
</gene>
<evidence type="ECO:0000313" key="10">
    <source>
        <dbReference type="Proteomes" id="UP001549139"/>
    </source>
</evidence>
<comment type="cofactor">
    <cofactor evidence="6">
        <name>Mg(2+)</name>
        <dbReference type="ChEBI" id="CHEBI:18420"/>
    </cofactor>
</comment>
<dbReference type="InterPro" id="IPR000760">
    <property type="entry name" value="Inositol_monophosphatase-like"/>
</dbReference>
<protein>
    <recommendedName>
        <fullName evidence="2">inositol-phosphate phosphatase</fullName>
        <ecNumber evidence="2">3.1.3.25</ecNumber>
    </recommendedName>
</protein>
<evidence type="ECO:0000256" key="1">
    <source>
        <dbReference type="ARBA" id="ARBA00001033"/>
    </source>
</evidence>
<dbReference type="Gene3D" id="3.30.540.10">
    <property type="entry name" value="Fructose-1,6-Bisphosphatase, subunit A, domain 1"/>
    <property type="match status" value="1"/>
</dbReference>
<evidence type="ECO:0000313" key="8">
    <source>
        <dbReference type="EMBL" id="NKY68727.1"/>
    </source>
</evidence>
<dbReference type="InterPro" id="IPR020583">
    <property type="entry name" value="Inositol_monoP_metal-BS"/>
</dbReference>
<dbReference type="PANTHER" id="PTHR20854">
    <property type="entry name" value="INOSITOL MONOPHOSPHATASE"/>
    <property type="match status" value="1"/>
</dbReference>
<evidence type="ECO:0000256" key="2">
    <source>
        <dbReference type="ARBA" id="ARBA00013106"/>
    </source>
</evidence>
<comment type="caution">
    <text evidence="8">The sequence shown here is derived from an EMBL/GenBank/DDBJ whole genome shotgun (WGS) entry which is preliminary data.</text>
</comment>
<dbReference type="PRINTS" id="PR00377">
    <property type="entry name" value="IMPHPHTASES"/>
</dbReference>
<dbReference type="GO" id="GO:0006020">
    <property type="term" value="P:inositol metabolic process"/>
    <property type="evidence" value="ECO:0007669"/>
    <property type="project" value="TreeGrafter"/>
</dbReference>
<dbReference type="RefSeq" id="WP_168684445.1">
    <property type="nucleotide sequence ID" value="NZ_JAAXPF010000004.1"/>
</dbReference>
<dbReference type="CDD" id="cd01637">
    <property type="entry name" value="IMPase_like"/>
    <property type="match status" value="1"/>
</dbReference>
<organism evidence="8 9">
    <name type="scientific">Corynebacterium mucifaciens</name>
    <dbReference type="NCBI Taxonomy" id="57171"/>
    <lineage>
        <taxon>Bacteria</taxon>
        <taxon>Bacillati</taxon>
        <taxon>Actinomycetota</taxon>
        <taxon>Actinomycetes</taxon>
        <taxon>Mycobacteriales</taxon>
        <taxon>Corynebacteriaceae</taxon>
        <taxon>Corynebacterium</taxon>
    </lineage>
</organism>
<dbReference type="GO" id="GO:0046872">
    <property type="term" value="F:metal ion binding"/>
    <property type="evidence" value="ECO:0007669"/>
    <property type="project" value="UniProtKB-KW"/>
</dbReference>
<accession>A0A7X6LR26</accession>
<evidence type="ECO:0000313" key="9">
    <source>
        <dbReference type="Proteomes" id="UP000554284"/>
    </source>
</evidence>
<dbReference type="PROSITE" id="PS00630">
    <property type="entry name" value="IMP_2"/>
    <property type="match status" value="1"/>
</dbReference>
<dbReference type="EMBL" id="JBEPNZ010000001">
    <property type="protein sequence ID" value="MET3944023.1"/>
    <property type="molecule type" value="Genomic_DNA"/>
</dbReference>
<evidence type="ECO:0000256" key="4">
    <source>
        <dbReference type="ARBA" id="ARBA00022801"/>
    </source>
</evidence>
<proteinExistence type="predicted"/>
<keyword evidence="5 6" id="KW-0460">Magnesium</keyword>
<evidence type="ECO:0000256" key="5">
    <source>
        <dbReference type="ARBA" id="ARBA00022842"/>
    </source>
</evidence>
<feature type="binding site" evidence="6">
    <location>
        <position position="66"/>
    </location>
    <ligand>
        <name>Mg(2+)</name>
        <dbReference type="ChEBI" id="CHEBI:18420"/>
        <label>1</label>
        <note>catalytic</note>
    </ligand>
</feature>
<comment type="catalytic activity">
    <reaction evidence="1">
        <text>a myo-inositol phosphate + H2O = myo-inositol + phosphate</text>
        <dbReference type="Rhea" id="RHEA:24056"/>
        <dbReference type="ChEBI" id="CHEBI:15377"/>
        <dbReference type="ChEBI" id="CHEBI:17268"/>
        <dbReference type="ChEBI" id="CHEBI:43474"/>
        <dbReference type="ChEBI" id="CHEBI:84139"/>
        <dbReference type="EC" id="3.1.3.25"/>
    </reaction>
</comment>
<dbReference type="Proteomes" id="UP001549139">
    <property type="component" value="Unassembled WGS sequence"/>
</dbReference>
<dbReference type="GO" id="GO:0008934">
    <property type="term" value="F:inositol monophosphate 1-phosphatase activity"/>
    <property type="evidence" value="ECO:0007669"/>
    <property type="project" value="TreeGrafter"/>
</dbReference>
<dbReference type="PROSITE" id="PS00629">
    <property type="entry name" value="IMP_1"/>
    <property type="match status" value="1"/>
</dbReference>
<keyword evidence="4 7" id="KW-0378">Hydrolase</keyword>
<dbReference type="SUPFAM" id="SSF56655">
    <property type="entry name" value="Carbohydrate phosphatase"/>
    <property type="match status" value="1"/>
</dbReference>
<dbReference type="Pfam" id="PF00459">
    <property type="entry name" value="Inositol_P"/>
    <property type="match status" value="1"/>
</dbReference>
<dbReference type="EMBL" id="JAAXPF010000004">
    <property type="protein sequence ID" value="NKY68727.1"/>
    <property type="molecule type" value="Genomic_DNA"/>
</dbReference>
<dbReference type="PANTHER" id="PTHR20854:SF4">
    <property type="entry name" value="INOSITOL-1-MONOPHOSPHATASE-RELATED"/>
    <property type="match status" value="1"/>
</dbReference>
<sequence length="271" mass="27731">MADTRGSLQAAEAAVDAAREIFINELGAAPALTKGPGDFATAADLAVEKLLRRELTAATGFGVVGEEQGGRLSERACWVVDPIDGTSNYSVGNPNCAILVSLLRHGQPVAAVVDAPLLGMRLTAIDGEPVHLNGRALPPVEAADAAVQHVGIGSLYSRDRDHLPSRERVGLARELTQAGLRPRISGSVGIDLAFAAQGIYQAAVSFSPHVWDNAAGILLARSAGAVATAGDGSPWEPGKAGAVVGTARAHAAVMRAVETARAGKGEGEEGK</sequence>
<dbReference type="Proteomes" id="UP000554284">
    <property type="component" value="Unassembled WGS sequence"/>
</dbReference>
<dbReference type="AlphaFoldDB" id="A0A7X6LR26"/>
<name>A0A7X6LR26_9CORY</name>
<keyword evidence="3 6" id="KW-0479">Metal-binding</keyword>
<feature type="binding site" evidence="6">
    <location>
        <position position="84"/>
    </location>
    <ligand>
        <name>Mg(2+)</name>
        <dbReference type="ChEBI" id="CHEBI:18420"/>
        <label>1</label>
        <note>catalytic</note>
    </ligand>
</feature>
<dbReference type="GO" id="GO:0046854">
    <property type="term" value="P:phosphatidylinositol phosphate biosynthetic process"/>
    <property type="evidence" value="ECO:0007669"/>
    <property type="project" value="InterPro"/>
</dbReference>
<dbReference type="InterPro" id="IPR020550">
    <property type="entry name" value="Inositol_monophosphatase_CS"/>
</dbReference>
<evidence type="ECO:0000256" key="3">
    <source>
        <dbReference type="ARBA" id="ARBA00022723"/>
    </source>
</evidence>
<reference evidence="8 9" key="1">
    <citation type="submission" date="2020-04" db="EMBL/GenBank/DDBJ databases">
        <title>MicrobeNet Type strains.</title>
        <authorList>
            <person name="Nicholson A.C."/>
        </authorList>
    </citation>
    <scope>NUCLEOTIDE SEQUENCE [LARGE SCALE GENOMIC DNA]</scope>
    <source>
        <strain evidence="8 9">ATCC 700355</strain>
    </source>
</reference>
<feature type="binding site" evidence="6">
    <location>
        <position position="212"/>
    </location>
    <ligand>
        <name>Mg(2+)</name>
        <dbReference type="ChEBI" id="CHEBI:18420"/>
        <label>1</label>
        <note>catalytic</note>
    </ligand>
</feature>
<dbReference type="EC" id="3.1.3.25" evidence="2"/>
<evidence type="ECO:0000256" key="6">
    <source>
        <dbReference type="PIRSR" id="PIRSR600760-2"/>
    </source>
</evidence>
<keyword evidence="10" id="KW-1185">Reference proteome</keyword>
<feature type="binding site" evidence="6">
    <location>
        <position position="81"/>
    </location>
    <ligand>
        <name>Mg(2+)</name>
        <dbReference type="ChEBI" id="CHEBI:18420"/>
        <label>1</label>
        <note>catalytic</note>
    </ligand>
</feature>
<dbReference type="GO" id="GO:0007165">
    <property type="term" value="P:signal transduction"/>
    <property type="evidence" value="ECO:0007669"/>
    <property type="project" value="TreeGrafter"/>
</dbReference>
<dbReference type="Gene3D" id="3.40.190.80">
    <property type="match status" value="1"/>
</dbReference>
<evidence type="ECO:0000313" key="7">
    <source>
        <dbReference type="EMBL" id="MET3944023.1"/>
    </source>
</evidence>